<name>A0ABN7ULJ1_GIGMA</name>
<dbReference type="EMBL" id="CAJVQB010004090">
    <property type="protein sequence ID" value="CAG8626582.1"/>
    <property type="molecule type" value="Genomic_DNA"/>
</dbReference>
<accession>A0ABN7ULJ1</accession>
<evidence type="ECO:0000256" key="1">
    <source>
        <dbReference type="SAM" id="MobiDB-lite"/>
    </source>
</evidence>
<feature type="compositionally biased region" description="Basic and acidic residues" evidence="1">
    <location>
        <begin position="26"/>
        <end position="83"/>
    </location>
</feature>
<reference evidence="2 3" key="1">
    <citation type="submission" date="2021-06" db="EMBL/GenBank/DDBJ databases">
        <authorList>
            <person name="Kallberg Y."/>
            <person name="Tangrot J."/>
            <person name="Rosling A."/>
        </authorList>
    </citation>
    <scope>NUCLEOTIDE SEQUENCE [LARGE SCALE GENOMIC DNA]</scope>
    <source>
        <strain evidence="2 3">120-4 pot B 10/14</strain>
    </source>
</reference>
<evidence type="ECO:0000313" key="3">
    <source>
        <dbReference type="Proteomes" id="UP000789901"/>
    </source>
</evidence>
<comment type="caution">
    <text evidence="2">The sequence shown here is derived from an EMBL/GenBank/DDBJ whole genome shotgun (WGS) entry which is preliminary data.</text>
</comment>
<evidence type="ECO:0000313" key="2">
    <source>
        <dbReference type="EMBL" id="CAG8626582.1"/>
    </source>
</evidence>
<dbReference type="Proteomes" id="UP000789901">
    <property type="component" value="Unassembled WGS sequence"/>
</dbReference>
<feature type="region of interest" description="Disordered" evidence="1">
    <location>
        <begin position="24"/>
        <end position="91"/>
    </location>
</feature>
<organism evidence="2 3">
    <name type="scientific">Gigaspora margarita</name>
    <dbReference type="NCBI Taxonomy" id="4874"/>
    <lineage>
        <taxon>Eukaryota</taxon>
        <taxon>Fungi</taxon>
        <taxon>Fungi incertae sedis</taxon>
        <taxon>Mucoromycota</taxon>
        <taxon>Glomeromycotina</taxon>
        <taxon>Glomeromycetes</taxon>
        <taxon>Diversisporales</taxon>
        <taxon>Gigasporaceae</taxon>
        <taxon>Gigaspora</taxon>
    </lineage>
</organism>
<feature type="non-terminal residue" evidence="2">
    <location>
        <position position="1"/>
    </location>
</feature>
<protein>
    <submittedName>
        <fullName evidence="2">25477_t:CDS:1</fullName>
    </submittedName>
</protein>
<gene>
    <name evidence="2" type="ORF">GMARGA_LOCUS8108</name>
</gene>
<sequence>PNTTNDIESACEIWKKKVKKLKKMTRKSESEIRINPRDIKEPTDPERHEITDVEVNPNDKKTPEKDYERPTELNSKKKEEKSADQTSMNYRTPKCRYLSLKSQIESYIL</sequence>
<keyword evidence="3" id="KW-1185">Reference proteome</keyword>
<proteinExistence type="predicted"/>